<evidence type="ECO:0000256" key="1">
    <source>
        <dbReference type="ARBA" id="ARBA00004370"/>
    </source>
</evidence>
<dbReference type="AlphaFoldDB" id="A0A835MRK7"/>
<dbReference type="OrthoDB" id="778052at2759"/>
<comment type="caution">
    <text evidence="4">The sequence shown here is derived from an EMBL/GenBank/DDBJ whole genome shotgun (WGS) entry which is preliminary data.</text>
</comment>
<keyword evidence="3" id="KW-0812">Transmembrane</keyword>
<feature type="transmembrane region" description="Helical" evidence="3">
    <location>
        <begin position="203"/>
        <end position="222"/>
    </location>
</feature>
<sequence>MNSTSTSTLVHGTITKDLSRRLNGYQPLDRYDSMHSNDHQEMGYRSERAKQRQVFLKSYRLESRTKLRRRSISLKLKKVVVKVRMVVLSVVSFMRGNALKSCKSRSSICASSPMKPYKCYHRVMVKLLGFQLVLYGSSANCEMPGQEAMGTAPEYQPNYVMLNYNNSSTIRPPPQRRNIPRYQSNHHHSHGGCLKCVFCCFCFLIVLIILLASVIAFIYIALNPKMPEYNVASFDVKAFNMAPDFSLYTEFAVTVKANNPNTGISFIYGKDSSVVVAYSDSTLCSGKLPAFHQPGVNITMIQVVLTGKSEFGSGLQEALMENRETGKIPLLVMVNAPVSVVLKNFPLREVVVNVNCSLVVDNLAPNKRVRILSSEYAYAFDGMKLQMY</sequence>
<dbReference type="GO" id="GO:0098542">
    <property type="term" value="P:defense response to other organism"/>
    <property type="evidence" value="ECO:0007669"/>
    <property type="project" value="InterPro"/>
</dbReference>
<reference evidence="4 5" key="1">
    <citation type="submission" date="2020-10" db="EMBL/GenBank/DDBJ databases">
        <title>Plant Genome Project.</title>
        <authorList>
            <person name="Zhang R.-G."/>
        </authorList>
    </citation>
    <scope>NUCLEOTIDE SEQUENCE [LARGE SCALE GENOMIC DNA]</scope>
    <source>
        <strain evidence="4">FAFU-HL-1</strain>
        <tissue evidence="4">Leaf</tissue>
    </source>
</reference>
<keyword evidence="3" id="KW-1133">Transmembrane helix</keyword>
<evidence type="ECO:0000313" key="4">
    <source>
        <dbReference type="EMBL" id="KAF9670836.1"/>
    </source>
</evidence>
<dbReference type="Proteomes" id="UP000657918">
    <property type="component" value="Unassembled WGS sequence"/>
</dbReference>
<evidence type="ECO:0000256" key="3">
    <source>
        <dbReference type="SAM" id="Phobius"/>
    </source>
</evidence>
<dbReference type="PANTHER" id="PTHR31234">
    <property type="entry name" value="LATE EMBRYOGENESIS ABUNDANT (LEA) HYDROXYPROLINE-RICH GLYCOPROTEIN FAMILY"/>
    <property type="match status" value="1"/>
</dbReference>
<evidence type="ECO:0008006" key="6">
    <source>
        <dbReference type="Google" id="ProtNLM"/>
    </source>
</evidence>
<gene>
    <name evidence="4" type="ORF">SADUNF_Sadunf13G0110300</name>
</gene>
<dbReference type="EMBL" id="JADGMS010000013">
    <property type="protein sequence ID" value="KAF9670836.1"/>
    <property type="molecule type" value="Genomic_DNA"/>
</dbReference>
<dbReference type="GO" id="GO:0005886">
    <property type="term" value="C:plasma membrane"/>
    <property type="evidence" value="ECO:0007669"/>
    <property type="project" value="TreeGrafter"/>
</dbReference>
<evidence type="ECO:0000256" key="2">
    <source>
        <dbReference type="ARBA" id="ARBA00023136"/>
    </source>
</evidence>
<name>A0A835MRK7_9ROSI</name>
<organism evidence="4 5">
    <name type="scientific">Salix dunnii</name>
    <dbReference type="NCBI Taxonomy" id="1413687"/>
    <lineage>
        <taxon>Eukaryota</taxon>
        <taxon>Viridiplantae</taxon>
        <taxon>Streptophyta</taxon>
        <taxon>Embryophyta</taxon>
        <taxon>Tracheophyta</taxon>
        <taxon>Spermatophyta</taxon>
        <taxon>Magnoliopsida</taxon>
        <taxon>eudicotyledons</taxon>
        <taxon>Gunneridae</taxon>
        <taxon>Pentapetalae</taxon>
        <taxon>rosids</taxon>
        <taxon>fabids</taxon>
        <taxon>Malpighiales</taxon>
        <taxon>Salicaceae</taxon>
        <taxon>Saliceae</taxon>
        <taxon>Salix</taxon>
    </lineage>
</organism>
<keyword evidence="2 3" id="KW-0472">Membrane</keyword>
<accession>A0A835MRK7</accession>
<keyword evidence="5" id="KW-1185">Reference proteome</keyword>
<proteinExistence type="predicted"/>
<comment type="subcellular location">
    <subcellularLocation>
        <location evidence="1">Membrane</location>
    </subcellularLocation>
</comment>
<dbReference type="InterPro" id="IPR044839">
    <property type="entry name" value="NDR1-like"/>
</dbReference>
<evidence type="ECO:0000313" key="5">
    <source>
        <dbReference type="Proteomes" id="UP000657918"/>
    </source>
</evidence>
<protein>
    <recommendedName>
        <fullName evidence="6">Late embryogenesis abundant protein LEA-2 subgroup domain-containing protein</fullName>
    </recommendedName>
</protein>
<dbReference type="PANTHER" id="PTHR31234:SF72">
    <property type="entry name" value="NDR1_HIN1-LIKE PROTEIN 6"/>
    <property type="match status" value="1"/>
</dbReference>